<organism evidence="1 2">
    <name type="scientific">Auriscalpium vulgare</name>
    <dbReference type="NCBI Taxonomy" id="40419"/>
    <lineage>
        <taxon>Eukaryota</taxon>
        <taxon>Fungi</taxon>
        <taxon>Dikarya</taxon>
        <taxon>Basidiomycota</taxon>
        <taxon>Agaricomycotina</taxon>
        <taxon>Agaricomycetes</taxon>
        <taxon>Russulales</taxon>
        <taxon>Auriscalpiaceae</taxon>
        <taxon>Auriscalpium</taxon>
    </lineage>
</organism>
<sequence>MALSVASSFDNISLPSSGQWADDLPSSDDEQIVWSLSSSGFLSSPGPAVPGSPGSEVSEYVLVPRQGRSTATERELQEALASLSLVPAPTTANAKPAPRPSPKKRKPKASAAPAAAQPNAPRPQTPPKKQKSRAKSPLASSAPSDSYPSPPASPKQERTGTSTPPPATPRKTKKRSAKPAKLPAAPAEGGASETGLGARTVVDDVSEAGDQPESPAYVEARKYMNDYLDHPPAAGNNGSSLLVLQALILELGLQVHSNAVRAQKSAPSYFSIPDLPRTLRQAKLLLKSQAFINVRDYLAVREQGQAALQGVMHPNRQSLVKEVRKGKKMPVKEVKKAGLNVLLVNTRA</sequence>
<dbReference type="EMBL" id="MU275870">
    <property type="protein sequence ID" value="KAI0049696.1"/>
    <property type="molecule type" value="Genomic_DNA"/>
</dbReference>
<evidence type="ECO:0000313" key="1">
    <source>
        <dbReference type="EMBL" id="KAI0049696.1"/>
    </source>
</evidence>
<accession>A0ACB8S1F5</accession>
<protein>
    <submittedName>
        <fullName evidence="1">Uncharacterized protein</fullName>
    </submittedName>
</protein>
<keyword evidence="2" id="KW-1185">Reference proteome</keyword>
<reference evidence="1" key="2">
    <citation type="journal article" date="2022" name="New Phytol.">
        <title>Evolutionary transition to the ectomycorrhizal habit in the genomes of a hyperdiverse lineage of mushroom-forming fungi.</title>
        <authorList>
            <person name="Looney B."/>
            <person name="Miyauchi S."/>
            <person name="Morin E."/>
            <person name="Drula E."/>
            <person name="Courty P.E."/>
            <person name="Kohler A."/>
            <person name="Kuo A."/>
            <person name="LaButti K."/>
            <person name="Pangilinan J."/>
            <person name="Lipzen A."/>
            <person name="Riley R."/>
            <person name="Andreopoulos W."/>
            <person name="He G."/>
            <person name="Johnson J."/>
            <person name="Nolan M."/>
            <person name="Tritt A."/>
            <person name="Barry K.W."/>
            <person name="Grigoriev I.V."/>
            <person name="Nagy L.G."/>
            <person name="Hibbett D."/>
            <person name="Henrissat B."/>
            <person name="Matheny P.B."/>
            <person name="Labbe J."/>
            <person name="Martin F.M."/>
        </authorList>
    </citation>
    <scope>NUCLEOTIDE SEQUENCE</scope>
    <source>
        <strain evidence="1">FP105234-sp</strain>
    </source>
</reference>
<evidence type="ECO:0000313" key="2">
    <source>
        <dbReference type="Proteomes" id="UP000814033"/>
    </source>
</evidence>
<reference evidence="1" key="1">
    <citation type="submission" date="2021-02" db="EMBL/GenBank/DDBJ databases">
        <authorList>
            <consortium name="DOE Joint Genome Institute"/>
            <person name="Ahrendt S."/>
            <person name="Looney B.P."/>
            <person name="Miyauchi S."/>
            <person name="Morin E."/>
            <person name="Drula E."/>
            <person name="Courty P.E."/>
            <person name="Chicoki N."/>
            <person name="Fauchery L."/>
            <person name="Kohler A."/>
            <person name="Kuo A."/>
            <person name="Labutti K."/>
            <person name="Pangilinan J."/>
            <person name="Lipzen A."/>
            <person name="Riley R."/>
            <person name="Andreopoulos W."/>
            <person name="He G."/>
            <person name="Johnson J."/>
            <person name="Barry K.W."/>
            <person name="Grigoriev I.V."/>
            <person name="Nagy L."/>
            <person name="Hibbett D."/>
            <person name="Henrissat B."/>
            <person name="Matheny P.B."/>
            <person name="Labbe J."/>
            <person name="Martin F."/>
        </authorList>
    </citation>
    <scope>NUCLEOTIDE SEQUENCE</scope>
    <source>
        <strain evidence="1">FP105234-sp</strain>
    </source>
</reference>
<gene>
    <name evidence="1" type="ORF">FA95DRAFT_1556575</name>
</gene>
<proteinExistence type="predicted"/>
<dbReference type="Proteomes" id="UP000814033">
    <property type="component" value="Unassembled WGS sequence"/>
</dbReference>
<name>A0ACB8S1F5_9AGAM</name>
<comment type="caution">
    <text evidence="1">The sequence shown here is derived from an EMBL/GenBank/DDBJ whole genome shotgun (WGS) entry which is preliminary data.</text>
</comment>